<dbReference type="PROSITE" id="PS50893">
    <property type="entry name" value="ABC_TRANSPORTER_2"/>
    <property type="match status" value="1"/>
</dbReference>
<dbReference type="PROSITE" id="PS00211">
    <property type="entry name" value="ABC_TRANSPORTER_1"/>
    <property type="match status" value="1"/>
</dbReference>
<evidence type="ECO:0000256" key="4">
    <source>
        <dbReference type="ARBA" id="ARBA00022741"/>
    </source>
</evidence>
<organism evidence="15 16">
    <name type="scientific">Halobiforma nitratireducens JCM 10879</name>
    <dbReference type="NCBI Taxonomy" id="1227454"/>
    <lineage>
        <taxon>Archaea</taxon>
        <taxon>Methanobacteriati</taxon>
        <taxon>Methanobacteriota</taxon>
        <taxon>Stenosarchaea group</taxon>
        <taxon>Halobacteria</taxon>
        <taxon>Halobacteriales</taxon>
        <taxon>Natrialbaceae</taxon>
        <taxon>Halobiforma</taxon>
    </lineage>
</organism>
<keyword evidence="16" id="KW-1185">Reference proteome</keyword>
<dbReference type="PANTHER" id="PTHR43297">
    <property type="entry name" value="OLIGOPEPTIDE TRANSPORT ATP-BINDING PROTEIN APPD"/>
    <property type="match status" value="1"/>
</dbReference>
<keyword evidence="7" id="KW-0406">Ion transport</keyword>
<comment type="subunit">
    <text evidence="9">The complex is composed of two ATP-binding proteins (NikD and NikE), two transmembrane proteins (NikB and NikC) and a solute-binding protein (NikA).</text>
</comment>
<dbReference type="OrthoDB" id="18209at2157"/>
<dbReference type="eggNOG" id="arCOG00181">
    <property type="taxonomic scope" value="Archaea"/>
</dbReference>
<dbReference type="Pfam" id="PF00005">
    <property type="entry name" value="ABC_tran"/>
    <property type="match status" value="1"/>
</dbReference>
<feature type="compositionally biased region" description="Low complexity" evidence="13">
    <location>
        <begin position="349"/>
        <end position="367"/>
    </location>
</feature>
<keyword evidence="2" id="KW-0813">Transport</keyword>
<dbReference type="EC" id="7.2.2.11" evidence="10"/>
<sequence length="388" mass="42952">MTDPILELRDLEVHFNTFDGRAEVINGVDLTVEEGETVAIVGESGCGKSVTAETVMGMLPQPPGEIVNGELYYRDEELLGDETAHERVKTESLGMIFQDPMTSLSPVFTVGEMMRDVMTYQNKTNVGWLEIFRNIVGRRDVSEADMHDRCIELLDRLQIPDPEGILDRYPIELSGGMRQRVLIAMAMLGEPEFLIADEPTTALDVTVQDQILDLLSEQVKREDLSMLYITHNLGVARRIADRIYVMYAGEIAEVGSCEDILDEPLHPYSRGLVDSVPKLTEFDREGIEGLIPNYTEPPSGCRFHPRCPAAVAGECDVTRPPRFELADGREVACLLYEDGLSPAAANEIAATEADTNRGSGTTHGRSSGPRESDESIESLTQRMEDANE</sequence>
<dbReference type="GO" id="GO:0016887">
    <property type="term" value="F:ATP hydrolysis activity"/>
    <property type="evidence" value="ECO:0007669"/>
    <property type="project" value="InterPro"/>
</dbReference>
<accession>M0MNF0</accession>
<protein>
    <recommendedName>
        <fullName evidence="11">Nickel import system ATP-binding protein NikD</fullName>
        <ecNumber evidence="10">7.2.2.11</ecNumber>
    </recommendedName>
</protein>
<dbReference type="GO" id="GO:0005524">
    <property type="term" value="F:ATP binding"/>
    <property type="evidence" value="ECO:0007669"/>
    <property type="project" value="UniProtKB-KW"/>
</dbReference>
<comment type="caution">
    <text evidence="15">The sequence shown here is derived from an EMBL/GenBank/DDBJ whole genome shotgun (WGS) entry which is preliminary data.</text>
</comment>
<evidence type="ECO:0000256" key="5">
    <source>
        <dbReference type="ARBA" id="ARBA00022840"/>
    </source>
</evidence>
<evidence type="ECO:0000256" key="13">
    <source>
        <dbReference type="SAM" id="MobiDB-lite"/>
    </source>
</evidence>
<evidence type="ECO:0000256" key="6">
    <source>
        <dbReference type="ARBA" id="ARBA00022967"/>
    </source>
</evidence>
<dbReference type="SMART" id="SM00382">
    <property type="entry name" value="AAA"/>
    <property type="match status" value="1"/>
</dbReference>
<dbReference type="InterPro" id="IPR003439">
    <property type="entry name" value="ABC_transporter-like_ATP-bd"/>
</dbReference>
<evidence type="ECO:0000256" key="1">
    <source>
        <dbReference type="ARBA" id="ARBA00004202"/>
    </source>
</evidence>
<comment type="subcellular location">
    <subcellularLocation>
        <location evidence="1">Cell membrane</location>
        <topology evidence="1">Peripheral membrane protein</topology>
    </subcellularLocation>
</comment>
<evidence type="ECO:0000313" key="15">
    <source>
        <dbReference type="EMBL" id="EMA47181.1"/>
    </source>
</evidence>
<keyword evidence="3" id="KW-1003">Cell membrane</keyword>
<dbReference type="Gene3D" id="3.40.50.300">
    <property type="entry name" value="P-loop containing nucleotide triphosphate hydrolases"/>
    <property type="match status" value="1"/>
</dbReference>
<keyword evidence="8" id="KW-0472">Membrane</keyword>
<dbReference type="EMBL" id="AOMA01000002">
    <property type="protein sequence ID" value="EMA47181.1"/>
    <property type="molecule type" value="Genomic_DNA"/>
</dbReference>
<dbReference type="InterPro" id="IPR003593">
    <property type="entry name" value="AAA+_ATPase"/>
</dbReference>
<comment type="catalytic activity">
    <reaction evidence="12">
        <text>Ni(2+)(out) + ATP + H2O = Ni(2+)(in) + ADP + phosphate + H(+)</text>
        <dbReference type="Rhea" id="RHEA:15557"/>
        <dbReference type="ChEBI" id="CHEBI:15377"/>
        <dbReference type="ChEBI" id="CHEBI:15378"/>
        <dbReference type="ChEBI" id="CHEBI:30616"/>
        <dbReference type="ChEBI" id="CHEBI:43474"/>
        <dbReference type="ChEBI" id="CHEBI:49786"/>
        <dbReference type="ChEBI" id="CHEBI:456216"/>
        <dbReference type="EC" id="7.2.2.11"/>
    </reaction>
    <physiologicalReaction direction="left-to-right" evidence="12">
        <dbReference type="Rhea" id="RHEA:15558"/>
    </physiologicalReaction>
</comment>
<dbReference type="SUPFAM" id="SSF52540">
    <property type="entry name" value="P-loop containing nucleoside triphosphate hydrolases"/>
    <property type="match status" value="1"/>
</dbReference>
<dbReference type="Pfam" id="PF08352">
    <property type="entry name" value="oligo_HPY"/>
    <property type="match status" value="1"/>
</dbReference>
<reference evidence="15 16" key="1">
    <citation type="journal article" date="2014" name="PLoS Genet.">
        <title>Phylogenetically driven sequencing of extremely halophilic archaea reveals strategies for static and dynamic osmo-response.</title>
        <authorList>
            <person name="Becker E.A."/>
            <person name="Seitzer P.M."/>
            <person name="Tritt A."/>
            <person name="Larsen D."/>
            <person name="Krusor M."/>
            <person name="Yao A.I."/>
            <person name="Wu D."/>
            <person name="Madern D."/>
            <person name="Eisen J.A."/>
            <person name="Darling A.E."/>
            <person name="Facciotti M.T."/>
        </authorList>
    </citation>
    <scope>NUCLEOTIDE SEQUENCE [LARGE SCALE GENOMIC DNA]</scope>
    <source>
        <strain evidence="15 16">JCM 10879</strain>
    </source>
</reference>
<dbReference type="InterPro" id="IPR017871">
    <property type="entry name" value="ABC_transporter-like_CS"/>
</dbReference>
<evidence type="ECO:0000256" key="11">
    <source>
        <dbReference type="ARBA" id="ARBA00044143"/>
    </source>
</evidence>
<dbReference type="AlphaFoldDB" id="M0MNF0"/>
<evidence type="ECO:0000259" key="14">
    <source>
        <dbReference type="PROSITE" id="PS50893"/>
    </source>
</evidence>
<feature type="domain" description="ABC transporter" evidence="14">
    <location>
        <begin position="8"/>
        <end position="273"/>
    </location>
</feature>
<evidence type="ECO:0000256" key="12">
    <source>
        <dbReference type="ARBA" id="ARBA00048610"/>
    </source>
</evidence>
<keyword evidence="6" id="KW-1278">Translocase</keyword>
<dbReference type="InterPro" id="IPR050388">
    <property type="entry name" value="ABC_Ni/Peptide_Import"/>
</dbReference>
<evidence type="ECO:0000256" key="7">
    <source>
        <dbReference type="ARBA" id="ARBA00023065"/>
    </source>
</evidence>
<evidence type="ECO:0000256" key="2">
    <source>
        <dbReference type="ARBA" id="ARBA00022448"/>
    </source>
</evidence>
<dbReference type="InterPro" id="IPR027417">
    <property type="entry name" value="P-loop_NTPase"/>
</dbReference>
<dbReference type="PATRIC" id="fig|1227454.3.peg.8"/>
<evidence type="ECO:0000256" key="3">
    <source>
        <dbReference type="ARBA" id="ARBA00022475"/>
    </source>
</evidence>
<dbReference type="CDD" id="cd03257">
    <property type="entry name" value="ABC_NikE_OppD_transporters"/>
    <property type="match status" value="1"/>
</dbReference>
<feature type="region of interest" description="Disordered" evidence="13">
    <location>
        <begin position="349"/>
        <end position="388"/>
    </location>
</feature>
<keyword evidence="4" id="KW-0547">Nucleotide-binding</keyword>
<gene>
    <name evidence="15" type="ORF">C446_00040</name>
</gene>
<dbReference type="RefSeq" id="WP_006670986.1">
    <property type="nucleotide sequence ID" value="NZ_AOMA01000002.1"/>
</dbReference>
<dbReference type="GO" id="GO:0015833">
    <property type="term" value="P:peptide transport"/>
    <property type="evidence" value="ECO:0007669"/>
    <property type="project" value="InterPro"/>
</dbReference>
<evidence type="ECO:0000256" key="10">
    <source>
        <dbReference type="ARBA" id="ARBA00039098"/>
    </source>
</evidence>
<dbReference type="STRING" id="1227454.C446_00040"/>
<evidence type="ECO:0000256" key="9">
    <source>
        <dbReference type="ARBA" id="ARBA00038669"/>
    </source>
</evidence>
<dbReference type="InterPro" id="IPR013563">
    <property type="entry name" value="Oligopep_ABC_C"/>
</dbReference>
<dbReference type="PANTHER" id="PTHR43297:SF13">
    <property type="entry name" value="NICKEL ABC TRANSPORTER, ATP-BINDING PROTEIN"/>
    <property type="match status" value="1"/>
</dbReference>
<dbReference type="NCBIfam" id="TIGR01727">
    <property type="entry name" value="oligo_HPY"/>
    <property type="match status" value="1"/>
</dbReference>
<proteinExistence type="predicted"/>
<name>M0MNF0_9EURY</name>
<dbReference type="GO" id="GO:0015413">
    <property type="term" value="F:ABC-type nickel transporter activity"/>
    <property type="evidence" value="ECO:0007669"/>
    <property type="project" value="UniProtKB-EC"/>
</dbReference>
<evidence type="ECO:0000256" key="8">
    <source>
        <dbReference type="ARBA" id="ARBA00023136"/>
    </source>
</evidence>
<dbReference type="Proteomes" id="UP000011607">
    <property type="component" value="Unassembled WGS sequence"/>
</dbReference>
<evidence type="ECO:0000313" key="16">
    <source>
        <dbReference type="Proteomes" id="UP000011607"/>
    </source>
</evidence>
<dbReference type="GO" id="GO:0005886">
    <property type="term" value="C:plasma membrane"/>
    <property type="evidence" value="ECO:0007669"/>
    <property type="project" value="UniProtKB-SubCell"/>
</dbReference>
<keyword evidence="5 15" id="KW-0067">ATP-binding</keyword>
<dbReference type="FunFam" id="3.40.50.300:FF:000016">
    <property type="entry name" value="Oligopeptide ABC transporter ATP-binding component"/>
    <property type="match status" value="1"/>
</dbReference>